<dbReference type="Pfam" id="PF00646">
    <property type="entry name" value="F-box"/>
    <property type="match status" value="1"/>
</dbReference>
<dbReference type="AlphaFoldDB" id="A0A1J3GCY2"/>
<accession>A0A1J3GCY2</accession>
<sequence>MMTIEELPSKKSFDDTCLLLRLPEEVIGDISRFLSPSDVCNLSLCCKSLRDILDTEDIWLAQCALVKGLPLSEIVQWRIWVSSYKVLCRLLVDVL</sequence>
<gene>
    <name evidence="2" type="ORF">GA_TR3478_c3_g1_i1_g.11631</name>
    <name evidence="3" type="ORF">LE_TR2904_c6_g1_i1_g.8162</name>
</gene>
<evidence type="ECO:0000259" key="1">
    <source>
        <dbReference type="PROSITE" id="PS50181"/>
    </source>
</evidence>
<organism evidence="3">
    <name type="scientific">Noccaea caerulescens</name>
    <name type="common">Alpine penny-cress</name>
    <name type="synonym">Thlaspi caerulescens</name>
    <dbReference type="NCBI Taxonomy" id="107243"/>
    <lineage>
        <taxon>Eukaryota</taxon>
        <taxon>Viridiplantae</taxon>
        <taxon>Streptophyta</taxon>
        <taxon>Embryophyta</taxon>
        <taxon>Tracheophyta</taxon>
        <taxon>Spermatophyta</taxon>
        <taxon>Magnoliopsida</taxon>
        <taxon>eudicotyledons</taxon>
        <taxon>Gunneridae</taxon>
        <taxon>Pentapetalae</taxon>
        <taxon>rosids</taxon>
        <taxon>malvids</taxon>
        <taxon>Brassicales</taxon>
        <taxon>Brassicaceae</taxon>
        <taxon>Coluteocarpeae</taxon>
        <taxon>Noccaea</taxon>
    </lineage>
</organism>
<dbReference type="InterPro" id="IPR036047">
    <property type="entry name" value="F-box-like_dom_sf"/>
</dbReference>
<proteinExistence type="predicted"/>
<dbReference type="Gene3D" id="1.20.1280.50">
    <property type="match status" value="1"/>
</dbReference>
<dbReference type="InterPro" id="IPR040275">
    <property type="entry name" value="At5g39450-like"/>
</dbReference>
<dbReference type="SMART" id="SM00256">
    <property type="entry name" value="FBOX"/>
    <property type="match status" value="1"/>
</dbReference>
<name>A0A1J3GCY2_NOCCA</name>
<evidence type="ECO:0000313" key="2">
    <source>
        <dbReference type="EMBL" id="JAU20840.1"/>
    </source>
</evidence>
<reference evidence="3" key="1">
    <citation type="submission" date="2016-07" db="EMBL/GenBank/DDBJ databases">
        <title>De novo transcriptome assembly of four accessions of the metal hyperaccumulator plant Noccaea caerulescens.</title>
        <authorList>
            <person name="Blande D."/>
            <person name="Halimaa P."/>
            <person name="Tervahauta A.I."/>
            <person name="Aarts M.G."/>
            <person name="Karenlampi S.O."/>
        </authorList>
    </citation>
    <scope>NUCLEOTIDE SEQUENCE</scope>
</reference>
<dbReference type="EMBL" id="GEVL01023310">
    <property type="protein sequence ID" value="JAU54031.1"/>
    <property type="molecule type" value="Transcribed_RNA"/>
</dbReference>
<dbReference type="EMBL" id="GEVI01011480">
    <property type="protein sequence ID" value="JAU20840.1"/>
    <property type="molecule type" value="Transcribed_RNA"/>
</dbReference>
<dbReference type="PROSITE" id="PS50181">
    <property type="entry name" value="FBOX"/>
    <property type="match status" value="1"/>
</dbReference>
<dbReference type="InterPro" id="IPR001810">
    <property type="entry name" value="F-box_dom"/>
</dbReference>
<feature type="domain" description="F-box" evidence="1">
    <location>
        <begin position="16"/>
        <end position="62"/>
    </location>
</feature>
<evidence type="ECO:0000313" key="3">
    <source>
        <dbReference type="EMBL" id="JAU54031.1"/>
    </source>
</evidence>
<dbReference type="SUPFAM" id="SSF81383">
    <property type="entry name" value="F-box domain"/>
    <property type="match status" value="1"/>
</dbReference>
<dbReference type="PANTHER" id="PTHR31370">
    <property type="entry name" value="F-BOX PROTEIN FAMILY-LIKE"/>
    <property type="match status" value="1"/>
</dbReference>
<dbReference type="PANTHER" id="PTHR31370:SF2">
    <property type="entry name" value="OS08G0105100 PROTEIN"/>
    <property type="match status" value="1"/>
</dbReference>
<protein>
    <submittedName>
        <fullName evidence="3">F-box protein</fullName>
    </submittedName>
</protein>